<accession>A0A0V8HPT3</accession>
<keyword evidence="2" id="KW-0808">Transferase</keyword>
<reference evidence="3" key="1">
    <citation type="submission" date="2016-08" db="EMBL/GenBank/DDBJ databases">
        <authorList>
            <person name="Varghese N."/>
            <person name="Submissions Spin"/>
        </authorList>
    </citation>
    <scope>NUCLEOTIDE SEQUENCE [LARGE SCALE GENOMIC DNA]</scope>
    <source>
        <strain evidence="3">SGD-1123</strain>
    </source>
</reference>
<dbReference type="SUPFAM" id="SSF55729">
    <property type="entry name" value="Acyl-CoA N-acyltransferases (Nat)"/>
    <property type="match status" value="1"/>
</dbReference>
<protein>
    <submittedName>
        <fullName evidence="2">Acetyltransferase (GNAT) family protein</fullName>
    </submittedName>
</protein>
<organism evidence="2 3">
    <name type="scientific">[Bacillus] enclensis</name>
    <dbReference type="NCBI Taxonomy" id="1402860"/>
    <lineage>
        <taxon>Bacteria</taxon>
        <taxon>Bacillati</taxon>
        <taxon>Bacillota</taxon>
        <taxon>Bacilli</taxon>
        <taxon>Bacillales</taxon>
        <taxon>Bacillaceae</taxon>
        <taxon>Rossellomorea</taxon>
    </lineage>
</organism>
<evidence type="ECO:0000313" key="2">
    <source>
        <dbReference type="EMBL" id="SCB76123.1"/>
    </source>
</evidence>
<dbReference type="Gene3D" id="3.40.630.30">
    <property type="match status" value="1"/>
</dbReference>
<gene>
    <name evidence="2" type="ORF">GA0061094_0332</name>
</gene>
<feature type="domain" description="N-acetyltransferase" evidence="1">
    <location>
        <begin position="112"/>
        <end position="252"/>
    </location>
</feature>
<dbReference type="AlphaFoldDB" id="A0A0V8HPT3"/>
<dbReference type="InterPro" id="IPR000182">
    <property type="entry name" value="GNAT_dom"/>
</dbReference>
<dbReference type="EMBL" id="FMAU01000001">
    <property type="protein sequence ID" value="SCB76123.1"/>
    <property type="molecule type" value="Genomic_DNA"/>
</dbReference>
<sequence length="252" mass="28809">MDRKQSHNVSDLMAKIKLVKGENFVTIEHTSSLTDQELMELIPYLMKQPFIQTSKNVNILVDRKFSKETATLLKEYGFKLHDKNVTVRKVLDELAEFEDGFLLKDLSELPVAEFKRVWEASMKGSLNAPSSLNMDEQMRSVEMELGDDYKKSCMIAYENGAPIGVVMPHIEPGTSEEGRLFYFGIIPGERGKGKSRLLHKQALEILKRDFKASYYIGSTGHNNLPMLKTFERNGCAVVERNKVFKKINRNLK</sequence>
<dbReference type="RefSeq" id="WP_058297239.1">
    <property type="nucleotide sequence ID" value="NZ_FMAU01000001.1"/>
</dbReference>
<name>A0A0V8HPT3_9BACI</name>
<keyword evidence="3" id="KW-1185">Reference proteome</keyword>
<dbReference type="InterPro" id="IPR016181">
    <property type="entry name" value="Acyl_CoA_acyltransferase"/>
</dbReference>
<dbReference type="PROSITE" id="PS51186">
    <property type="entry name" value="GNAT"/>
    <property type="match status" value="1"/>
</dbReference>
<proteinExistence type="predicted"/>
<dbReference type="CDD" id="cd04301">
    <property type="entry name" value="NAT_SF"/>
    <property type="match status" value="1"/>
</dbReference>
<evidence type="ECO:0000313" key="3">
    <source>
        <dbReference type="Proteomes" id="UP000181997"/>
    </source>
</evidence>
<dbReference type="Pfam" id="PF00583">
    <property type="entry name" value="Acetyltransf_1"/>
    <property type="match status" value="1"/>
</dbReference>
<dbReference type="Proteomes" id="UP000181997">
    <property type="component" value="Unassembled WGS sequence"/>
</dbReference>
<evidence type="ECO:0000259" key="1">
    <source>
        <dbReference type="PROSITE" id="PS51186"/>
    </source>
</evidence>
<dbReference type="GO" id="GO:0016747">
    <property type="term" value="F:acyltransferase activity, transferring groups other than amino-acyl groups"/>
    <property type="evidence" value="ECO:0007669"/>
    <property type="project" value="InterPro"/>
</dbReference>